<dbReference type="Pfam" id="PF13358">
    <property type="entry name" value="DDE_3"/>
    <property type="match status" value="1"/>
</dbReference>
<dbReference type="PANTHER" id="PTHR23022">
    <property type="entry name" value="TRANSPOSABLE ELEMENT-RELATED"/>
    <property type="match status" value="1"/>
</dbReference>
<dbReference type="SUPFAM" id="SSF46689">
    <property type="entry name" value="Homeodomain-like"/>
    <property type="match status" value="1"/>
</dbReference>
<evidence type="ECO:0000313" key="3">
    <source>
        <dbReference type="EMBL" id="KJZ70074.1"/>
    </source>
</evidence>
<accession>A0A0F8A268</accession>
<dbReference type="AlphaFoldDB" id="A0A0F8A268"/>
<feature type="domain" description="Transposase Tc1-like" evidence="1">
    <location>
        <begin position="83"/>
        <end position="149"/>
    </location>
</feature>
<proteinExistence type="predicted"/>
<evidence type="ECO:0008006" key="5">
    <source>
        <dbReference type="Google" id="ProtNLM"/>
    </source>
</evidence>
<protein>
    <recommendedName>
        <fullName evidence="5">Tc1-like transposase DDE domain-containing protein</fullName>
    </recommendedName>
</protein>
<organism evidence="3 4">
    <name type="scientific">Hirsutella minnesotensis 3608</name>
    <dbReference type="NCBI Taxonomy" id="1043627"/>
    <lineage>
        <taxon>Eukaryota</taxon>
        <taxon>Fungi</taxon>
        <taxon>Dikarya</taxon>
        <taxon>Ascomycota</taxon>
        <taxon>Pezizomycotina</taxon>
        <taxon>Sordariomycetes</taxon>
        <taxon>Hypocreomycetidae</taxon>
        <taxon>Hypocreales</taxon>
        <taxon>Ophiocordycipitaceae</taxon>
        <taxon>Hirsutella</taxon>
    </lineage>
</organism>
<gene>
    <name evidence="3" type="ORF">HIM_10535</name>
</gene>
<dbReference type="InterPro" id="IPR036397">
    <property type="entry name" value="RNaseH_sf"/>
</dbReference>
<feature type="domain" description="Tc1-like transposase DDE" evidence="2">
    <location>
        <begin position="257"/>
        <end position="304"/>
    </location>
</feature>
<name>A0A0F8A268_9HYPO</name>
<dbReference type="Proteomes" id="UP000054481">
    <property type="component" value="Unassembled WGS sequence"/>
</dbReference>
<evidence type="ECO:0000259" key="2">
    <source>
        <dbReference type="Pfam" id="PF13358"/>
    </source>
</evidence>
<dbReference type="GO" id="GO:0015074">
    <property type="term" value="P:DNA integration"/>
    <property type="evidence" value="ECO:0007669"/>
    <property type="project" value="InterPro"/>
</dbReference>
<dbReference type="InterPro" id="IPR038717">
    <property type="entry name" value="Tc1-like_DDE_dom"/>
</dbReference>
<dbReference type="Gene3D" id="3.30.420.10">
    <property type="entry name" value="Ribonuclease H-like superfamily/Ribonuclease H"/>
    <property type="match status" value="1"/>
</dbReference>
<dbReference type="PANTHER" id="PTHR23022:SF135">
    <property type="entry name" value="SI:DKEY-77F5.3"/>
    <property type="match status" value="1"/>
</dbReference>
<dbReference type="Pfam" id="PF01498">
    <property type="entry name" value="HTH_Tnp_Tc3_2"/>
    <property type="match status" value="1"/>
</dbReference>
<dbReference type="InterPro" id="IPR002492">
    <property type="entry name" value="Transposase_Tc1-like"/>
</dbReference>
<dbReference type="OrthoDB" id="5151590at2759"/>
<dbReference type="InterPro" id="IPR052338">
    <property type="entry name" value="Transposase_5"/>
</dbReference>
<sequence>MSGERTFGTELSVNRRFNHEFNLEQKAVMVSQKRSGLSFQDVATEFRTHKSTVHRIFNRWQHDQTLTNRPRKGRPRKLTPLEKRYIRLLTKRQRKISYRALLGAVGGRVSRRTLFRVLQPQWKRKWLSIQRIPISKETAAQRLQFARDWEGREDELTETIFSDESTVQNRGNNNRGWVFRKPHERFQRAVVNVTYHGKPEISIMVWAGIWRGGRTPLVIMRRDPQAPRKGYTARSYRDALSEGLLPVYDGTRRFQQDNARIHTAGGTPEWLQTHAIEYIDWPSHSPDLNPIEHAWRALKQELITQCPHLQDLKANAASIAELEEKLKVAWEALPQDLFDRLIDSMARRLAAVRRARGYYTKY</sequence>
<dbReference type="InterPro" id="IPR009057">
    <property type="entry name" value="Homeodomain-like_sf"/>
</dbReference>
<dbReference type="GO" id="GO:0003677">
    <property type="term" value="F:DNA binding"/>
    <property type="evidence" value="ECO:0007669"/>
    <property type="project" value="InterPro"/>
</dbReference>
<dbReference type="GO" id="GO:0006313">
    <property type="term" value="P:DNA transposition"/>
    <property type="evidence" value="ECO:0007669"/>
    <property type="project" value="InterPro"/>
</dbReference>
<keyword evidence="4" id="KW-1185">Reference proteome</keyword>
<evidence type="ECO:0000259" key="1">
    <source>
        <dbReference type="Pfam" id="PF01498"/>
    </source>
</evidence>
<reference evidence="3 4" key="1">
    <citation type="journal article" date="2014" name="Genome Biol. Evol.">
        <title>Comparative genomics and transcriptomics analyses reveal divergent lifestyle features of nematode endoparasitic fungus Hirsutella minnesotensis.</title>
        <authorList>
            <person name="Lai Y."/>
            <person name="Liu K."/>
            <person name="Zhang X."/>
            <person name="Zhang X."/>
            <person name="Li K."/>
            <person name="Wang N."/>
            <person name="Shu C."/>
            <person name="Wu Y."/>
            <person name="Wang C."/>
            <person name="Bushley K.E."/>
            <person name="Xiang M."/>
            <person name="Liu X."/>
        </authorList>
    </citation>
    <scope>NUCLEOTIDE SEQUENCE [LARGE SCALE GENOMIC DNA]</scope>
    <source>
        <strain evidence="3 4">3608</strain>
    </source>
</reference>
<dbReference type="EMBL" id="KQ030651">
    <property type="protein sequence ID" value="KJZ70074.1"/>
    <property type="molecule type" value="Genomic_DNA"/>
</dbReference>
<evidence type="ECO:0000313" key="4">
    <source>
        <dbReference type="Proteomes" id="UP000054481"/>
    </source>
</evidence>